<comment type="caution">
    <text evidence="9">The sequence shown here is derived from an EMBL/GenBank/DDBJ whole genome shotgun (WGS) entry which is preliminary data.</text>
</comment>
<comment type="cofactor">
    <cofactor evidence="7">
        <name>heme b</name>
        <dbReference type="ChEBI" id="CHEBI:60344"/>
    </cofactor>
    <text evidence="7">Binds 1 heme b (iron(II)-protoporphyrin IX) group per subunit.</text>
</comment>
<feature type="transmembrane region" description="Helical" evidence="7">
    <location>
        <begin position="150"/>
        <end position="168"/>
    </location>
</feature>
<dbReference type="RefSeq" id="WP_167223506.1">
    <property type="nucleotide sequence ID" value="NZ_VUYU01000005.1"/>
</dbReference>
<feature type="transmembrane region" description="Helical" evidence="7">
    <location>
        <begin position="119"/>
        <end position="138"/>
    </location>
</feature>
<comment type="cofactor">
    <cofactor evidence="7">
        <name>FMN</name>
        <dbReference type="ChEBI" id="CHEBI:58210"/>
    </cofactor>
    <text evidence="7">Binds 1 FMN per subunit.</text>
</comment>
<evidence type="ECO:0000313" key="9">
    <source>
        <dbReference type="EMBL" id="NHZ33656.1"/>
    </source>
</evidence>
<evidence type="ECO:0000259" key="8">
    <source>
        <dbReference type="Pfam" id="PF01794"/>
    </source>
</evidence>
<keyword evidence="7" id="KW-0285">Flavoprotein</keyword>
<evidence type="ECO:0000256" key="4">
    <source>
        <dbReference type="ARBA" id="ARBA00022989"/>
    </source>
</evidence>
<dbReference type="Pfam" id="PF01794">
    <property type="entry name" value="Ferric_reduct"/>
    <property type="match status" value="1"/>
</dbReference>
<evidence type="ECO:0000256" key="1">
    <source>
        <dbReference type="ARBA" id="ARBA00004141"/>
    </source>
</evidence>
<dbReference type="EMBL" id="VUYU01000005">
    <property type="protein sequence ID" value="NHZ33656.1"/>
    <property type="molecule type" value="Genomic_DNA"/>
</dbReference>
<protein>
    <recommendedName>
        <fullName evidence="7">Protein-methionine-sulfoxide reductase heme-binding subunit MsrQ</fullName>
    </recommendedName>
    <alternativeName>
        <fullName evidence="7">Flavocytochrome MsrQ</fullName>
    </alternativeName>
</protein>
<keyword evidence="7" id="KW-0288">FMN</keyword>
<keyword evidence="7" id="KW-0349">Heme</keyword>
<keyword evidence="7" id="KW-0479">Metal-binding</keyword>
<feature type="transmembrane region" description="Helical" evidence="7">
    <location>
        <begin position="12"/>
        <end position="31"/>
    </location>
</feature>
<comment type="subcellular location">
    <subcellularLocation>
        <location evidence="7">Cell membrane</location>
        <topology evidence="7">Multi-pass membrane protein</topology>
    </subcellularLocation>
    <subcellularLocation>
        <location evidence="1">Membrane</location>
        <topology evidence="1">Multi-pass membrane protein</topology>
    </subcellularLocation>
</comment>
<evidence type="ECO:0000256" key="3">
    <source>
        <dbReference type="ARBA" id="ARBA00022692"/>
    </source>
</evidence>
<comment type="similarity">
    <text evidence="7">Belongs to the MsrQ family.</text>
</comment>
<name>A0ABX0LFP9_9BURK</name>
<evidence type="ECO:0000256" key="7">
    <source>
        <dbReference type="HAMAP-Rule" id="MF_01207"/>
    </source>
</evidence>
<dbReference type="PANTHER" id="PTHR36964">
    <property type="entry name" value="PROTEIN-METHIONINE-SULFOXIDE REDUCTASE HEME-BINDING SUBUNIT MSRQ"/>
    <property type="match status" value="1"/>
</dbReference>
<keyword evidence="2 7" id="KW-0813">Transport</keyword>
<feature type="transmembrane region" description="Helical" evidence="7">
    <location>
        <begin position="180"/>
        <end position="196"/>
    </location>
</feature>
<keyword evidence="7" id="KW-0249">Electron transport</keyword>
<dbReference type="Proteomes" id="UP000785613">
    <property type="component" value="Unassembled WGS sequence"/>
</dbReference>
<keyword evidence="4 7" id="KW-1133">Transmembrane helix</keyword>
<evidence type="ECO:0000313" key="10">
    <source>
        <dbReference type="Proteomes" id="UP000785613"/>
    </source>
</evidence>
<organism evidence="9 10">
    <name type="scientific">Massilia rubra</name>
    <dbReference type="NCBI Taxonomy" id="2607910"/>
    <lineage>
        <taxon>Bacteria</taxon>
        <taxon>Pseudomonadati</taxon>
        <taxon>Pseudomonadota</taxon>
        <taxon>Betaproteobacteria</taxon>
        <taxon>Burkholderiales</taxon>
        <taxon>Oxalobacteraceae</taxon>
        <taxon>Telluria group</taxon>
        <taxon>Massilia</taxon>
    </lineage>
</organism>
<gene>
    <name evidence="7" type="primary">msrQ</name>
    <name evidence="9" type="ORF">F0185_08645</name>
</gene>
<keyword evidence="3 7" id="KW-0812">Transmembrane</keyword>
<proteinExistence type="inferred from homology"/>
<keyword evidence="10" id="KW-1185">Reference proteome</keyword>
<keyword evidence="6 7" id="KW-0472">Membrane</keyword>
<dbReference type="InterPro" id="IPR013130">
    <property type="entry name" value="Fe3_Rdtase_TM_dom"/>
</dbReference>
<dbReference type="HAMAP" id="MF_01207">
    <property type="entry name" value="MsrQ"/>
    <property type="match status" value="1"/>
</dbReference>
<evidence type="ECO:0000256" key="2">
    <source>
        <dbReference type="ARBA" id="ARBA00022448"/>
    </source>
</evidence>
<sequence length="205" mass="23553">MAFNPAPKQLSAIKAALFALALVPLARMVYLTVSGQLVEPLEFITRGTGDWVLYLLCITLALTPLRRLTGWNWLVKLRRMAGLFTFFYGCLHFLTFLWFDHFFDVAEMFRDVLKRPFITVGFIAFVLLIPLAVTSTNGMIKRLGGKRWQWLHRLIYVIAPLAILHFWWMKAGKNNFTEPLITGAIVALLLGLRVWWSRQKAAARV</sequence>
<reference evidence="9 10" key="1">
    <citation type="submission" date="2019-09" db="EMBL/GenBank/DDBJ databases">
        <title>Taxonomy of Antarctic Massilia spp.: description of Massilia rubra sp. nov., Massilia aquatica sp. nov., Massilia mucilaginosa sp. nov., Massilia frigida sp. nov. isolated from streams, lakes and regoliths.</title>
        <authorList>
            <person name="Holochova P."/>
            <person name="Sedlacek I."/>
            <person name="Kralova S."/>
            <person name="Maslanova I."/>
            <person name="Busse H.-J."/>
            <person name="Stankova E."/>
            <person name="Vrbovska V."/>
            <person name="Kovarovic V."/>
            <person name="Bartak M."/>
            <person name="Svec P."/>
            <person name="Pantucek R."/>
        </authorList>
    </citation>
    <scope>NUCLEOTIDE SEQUENCE [LARGE SCALE GENOMIC DNA]</scope>
    <source>
        <strain evidence="9 10">CCM 8692</strain>
    </source>
</reference>
<feature type="domain" description="Ferric oxidoreductase" evidence="8">
    <location>
        <begin position="49"/>
        <end position="162"/>
    </location>
</feature>
<comment type="subunit">
    <text evidence="7">Heterodimer of a catalytic subunit (MsrP) and a heme-binding subunit (MsrQ).</text>
</comment>
<keyword evidence="7" id="KW-1003">Cell membrane</keyword>
<feature type="transmembrane region" description="Helical" evidence="7">
    <location>
        <begin position="80"/>
        <end position="99"/>
    </location>
</feature>
<feature type="transmembrane region" description="Helical" evidence="7">
    <location>
        <begin position="51"/>
        <end position="68"/>
    </location>
</feature>
<dbReference type="InterPro" id="IPR022837">
    <property type="entry name" value="MsrQ-like"/>
</dbReference>
<keyword evidence="5 7" id="KW-0408">Iron</keyword>
<evidence type="ECO:0000256" key="6">
    <source>
        <dbReference type="ARBA" id="ARBA00023136"/>
    </source>
</evidence>
<evidence type="ECO:0000256" key="5">
    <source>
        <dbReference type="ARBA" id="ARBA00023004"/>
    </source>
</evidence>
<comment type="function">
    <text evidence="7">Part of the MsrPQ system that repairs oxidized periplasmic proteins containing methionine sulfoxide residues (Met-O), using respiratory chain electrons. Thus protects these proteins from oxidative-stress damage caused by reactive species of oxygen and chlorine generated by the host defense mechanisms. MsrPQ is essential for the maintenance of envelope integrity under bleach stress, rescuing a wide series of structurally unrelated periplasmic proteins from methionine oxidation. MsrQ provides electrons for reduction to the reductase catalytic subunit MsrP, using the quinone pool of the respiratory chain.</text>
</comment>
<dbReference type="PANTHER" id="PTHR36964:SF1">
    <property type="entry name" value="PROTEIN-METHIONINE-SULFOXIDE REDUCTASE HEME-BINDING SUBUNIT MSRQ"/>
    <property type="match status" value="1"/>
</dbReference>
<accession>A0ABX0LFP9</accession>